<dbReference type="AlphaFoldDB" id="A0A834IQC0"/>
<evidence type="ECO:0000313" key="2">
    <source>
        <dbReference type="Proteomes" id="UP000625711"/>
    </source>
</evidence>
<gene>
    <name evidence="1" type="ORF">GWI33_001367</name>
</gene>
<proteinExistence type="predicted"/>
<evidence type="ECO:0000313" key="1">
    <source>
        <dbReference type="EMBL" id="KAF7283098.1"/>
    </source>
</evidence>
<organism evidence="1 2">
    <name type="scientific">Rhynchophorus ferrugineus</name>
    <name type="common">Red palm weevil</name>
    <name type="synonym">Curculio ferrugineus</name>
    <dbReference type="NCBI Taxonomy" id="354439"/>
    <lineage>
        <taxon>Eukaryota</taxon>
        <taxon>Metazoa</taxon>
        <taxon>Ecdysozoa</taxon>
        <taxon>Arthropoda</taxon>
        <taxon>Hexapoda</taxon>
        <taxon>Insecta</taxon>
        <taxon>Pterygota</taxon>
        <taxon>Neoptera</taxon>
        <taxon>Endopterygota</taxon>
        <taxon>Coleoptera</taxon>
        <taxon>Polyphaga</taxon>
        <taxon>Cucujiformia</taxon>
        <taxon>Curculionidae</taxon>
        <taxon>Dryophthorinae</taxon>
        <taxon>Rhynchophorus</taxon>
    </lineage>
</organism>
<protein>
    <submittedName>
        <fullName evidence="1">Uncharacterized protein</fullName>
    </submittedName>
</protein>
<dbReference type="EMBL" id="JAACXV010000138">
    <property type="protein sequence ID" value="KAF7283098.1"/>
    <property type="molecule type" value="Genomic_DNA"/>
</dbReference>
<dbReference type="Proteomes" id="UP000625711">
    <property type="component" value="Unassembled WGS sequence"/>
</dbReference>
<dbReference type="OrthoDB" id="10497269at2759"/>
<accession>A0A834IQC0</accession>
<name>A0A834IQC0_RHYFE</name>
<comment type="caution">
    <text evidence="1">The sequence shown here is derived from an EMBL/GenBank/DDBJ whole genome shotgun (WGS) entry which is preliminary data.</text>
</comment>
<reference evidence="1" key="1">
    <citation type="submission" date="2020-08" db="EMBL/GenBank/DDBJ databases">
        <title>Genome sequencing and assembly of the red palm weevil Rhynchophorus ferrugineus.</title>
        <authorList>
            <person name="Dias G.B."/>
            <person name="Bergman C.M."/>
            <person name="Manee M."/>
        </authorList>
    </citation>
    <scope>NUCLEOTIDE SEQUENCE</scope>
    <source>
        <strain evidence="1">AA-2017</strain>
        <tissue evidence="1">Whole larva</tissue>
    </source>
</reference>
<keyword evidence="2" id="KW-1185">Reference proteome</keyword>
<sequence>MDTKERDPMKTSAIYGNSDQKCKICDGPTGDEHNNGECGRDFGMAVVRKAERLQRALRWAGLEPVSKIYNPVIDNKEFKLIYSFRNNRATVSSGSGI</sequence>